<reference evidence="3" key="3">
    <citation type="submission" date="2017-10" db="EMBL/GenBank/DDBJ databases">
        <authorList>
            <person name="Banno H."/>
            <person name="Chua N.-H."/>
        </authorList>
    </citation>
    <scope>NUCLEOTIDE SEQUENCE [LARGE SCALE GENOMIC DNA]</scope>
    <source>
        <strain evidence="3">Kuenenia_mbr1_ru-nijmegen</strain>
    </source>
</reference>
<proteinExistence type="predicted"/>
<dbReference type="EMBL" id="LT934425">
    <property type="protein sequence ID" value="SOH02969.1"/>
    <property type="molecule type" value="Genomic_DNA"/>
</dbReference>
<evidence type="ECO:0000313" key="5">
    <source>
        <dbReference type="Proteomes" id="UP000501926"/>
    </source>
</evidence>
<evidence type="ECO:0000313" key="2">
    <source>
        <dbReference type="EMBL" id="QII12721.1"/>
    </source>
</evidence>
<dbReference type="EMBL" id="CP049055">
    <property type="protein sequence ID" value="QII12721.1"/>
    <property type="molecule type" value="Genomic_DNA"/>
</dbReference>
<dbReference type="EMBL" id="CT573071">
    <property type="protein sequence ID" value="CAJ74893.1"/>
    <property type="molecule type" value="Genomic_DNA"/>
</dbReference>
<dbReference type="RefSeq" id="WP_099323873.1">
    <property type="nucleotide sequence ID" value="NZ_LT934425.1"/>
</dbReference>
<name>Q1Q4G0_KUEST</name>
<evidence type="ECO:0000313" key="3">
    <source>
        <dbReference type="EMBL" id="SOH02969.1"/>
    </source>
</evidence>
<evidence type="ECO:0000313" key="4">
    <source>
        <dbReference type="Proteomes" id="UP000221734"/>
    </source>
</evidence>
<reference evidence="2 5" key="5">
    <citation type="submission" date="2020-02" db="EMBL/GenBank/DDBJ databases">
        <title>Newly sequenced genome of strain CSTR1 showed variability in Candidatus Kuenenia stuttgartiensis genomes.</title>
        <authorList>
            <person name="Ding C."/>
            <person name="Adrian L."/>
        </authorList>
    </citation>
    <scope>NUCLEOTIDE SEQUENCE [LARGE SCALE GENOMIC DNA]</scope>
    <source>
        <strain evidence="2 5">CSTR1</strain>
    </source>
</reference>
<protein>
    <submittedName>
        <fullName evidence="1">Uncharacterized protein</fullName>
    </submittedName>
</protein>
<evidence type="ECO:0000313" key="1">
    <source>
        <dbReference type="EMBL" id="CAJ74893.1"/>
    </source>
</evidence>
<reference evidence="1" key="2">
    <citation type="submission" date="2006-01" db="EMBL/GenBank/DDBJ databases">
        <authorList>
            <person name="Genoscope"/>
        </authorList>
    </citation>
    <scope>NUCLEOTIDE SEQUENCE</scope>
</reference>
<sequence length="79" mass="9355">MFALQMAEKELRDMLKVVLKTFDLRELIHIIPKEDYLLVLEEAKYFMEDSVISEIHAMPGFFSKNKIASRLNNGFEFDR</sequence>
<gene>
    <name evidence="2" type="ORF">KsCSTR_33420</name>
    <name evidence="3" type="ORF">KSMBR1_0455</name>
    <name evidence="1" type="ORF">kuste4131</name>
</gene>
<keyword evidence="4" id="KW-1185">Reference proteome</keyword>
<dbReference type="Proteomes" id="UP000501926">
    <property type="component" value="Chromosome"/>
</dbReference>
<dbReference type="Proteomes" id="UP000221734">
    <property type="component" value="Chromosome Kuenenia_stuttgartiensis_MBR1"/>
</dbReference>
<organism evidence="1">
    <name type="scientific">Kuenenia stuttgartiensis</name>
    <dbReference type="NCBI Taxonomy" id="174633"/>
    <lineage>
        <taxon>Bacteria</taxon>
        <taxon>Pseudomonadati</taxon>
        <taxon>Planctomycetota</taxon>
        <taxon>Candidatus Brocadiia</taxon>
        <taxon>Candidatus Brocadiales</taxon>
        <taxon>Candidatus Brocadiaceae</taxon>
        <taxon>Candidatus Kuenenia</taxon>
    </lineage>
</organism>
<dbReference type="KEGG" id="kst:KSMBR1_0455"/>
<accession>Q1Q4G0</accession>
<reference evidence="1" key="1">
    <citation type="journal article" date="2006" name="Nature">
        <title>Deciphering the evolution and metabolism of an anammox bacterium from a community genome.</title>
        <authorList>
            <person name="Strous M."/>
            <person name="Pelletier E."/>
            <person name="Mangenot S."/>
            <person name="Rattei T."/>
            <person name="Lehner A."/>
            <person name="Taylor M.W."/>
            <person name="Horn M."/>
            <person name="Daims H."/>
            <person name="Bartol-Mavel D."/>
            <person name="Wincker P."/>
            <person name="Barbe V."/>
            <person name="Fonknechten N."/>
            <person name="Vallenet D."/>
            <person name="Segurens B."/>
            <person name="Schenowitz-Truong C."/>
            <person name="Medigue C."/>
            <person name="Collingro A."/>
            <person name="Snel B."/>
            <person name="Dutilh B.E."/>
            <person name="OpDenCamp H.J.M."/>
            <person name="vanDerDrift C."/>
            <person name="Cirpus I."/>
            <person name="vanDePas-Schoonen K.T."/>
            <person name="Harhangi H.R."/>
            <person name="vanNiftrik L."/>
            <person name="Schmid M."/>
            <person name="Keltjens J."/>
            <person name="vanDeVossenberg J."/>
            <person name="Kartal B."/>
            <person name="Meier H."/>
            <person name="Frishman D."/>
            <person name="Huynen M.A."/>
            <person name="Mewes H."/>
            <person name="Weissenbach J."/>
            <person name="Jetten M.S.M."/>
            <person name="Wagner M."/>
            <person name="LePaslier D."/>
        </authorList>
    </citation>
    <scope>NUCLEOTIDE SEQUENCE</scope>
</reference>
<dbReference type="AlphaFoldDB" id="Q1Q4G0"/>
<reference evidence="4" key="4">
    <citation type="submission" date="2017-10" db="EMBL/GenBank/DDBJ databases">
        <authorList>
            <person name="Frank J."/>
        </authorList>
    </citation>
    <scope>NUCLEOTIDE SEQUENCE [LARGE SCALE GENOMIC DNA]</scope>
</reference>